<sequence length="113" mass="12345">MTALAHIGHGVEKKLVTAIVPSGHGRLLLEIVENRAGVLSVTHHHARGTGSRRMRPGHTFWAEKDVLMVLVEAPQADEVFKLLFEAGGIGEPHQGIIFMEAIRRGHPMMPFAA</sequence>
<dbReference type="AlphaFoldDB" id="A0A9D7K3R1"/>
<accession>A0A9D7K3R1</accession>
<dbReference type="InterPro" id="IPR011322">
    <property type="entry name" value="N-reg_PII-like_a/b"/>
</dbReference>
<proteinExistence type="predicted"/>
<name>A0A9D7K3R1_9PROT</name>
<gene>
    <name evidence="1" type="ORF">IPL58_06770</name>
</gene>
<protein>
    <recommendedName>
        <fullName evidence="3">Nitrogen regulatory protein P-II</fullName>
    </recommendedName>
</protein>
<dbReference type="Gene3D" id="3.30.70.120">
    <property type="match status" value="1"/>
</dbReference>
<comment type="caution">
    <text evidence="1">The sequence shown here is derived from an EMBL/GenBank/DDBJ whole genome shotgun (WGS) entry which is preliminary data.</text>
</comment>
<dbReference type="Proteomes" id="UP000886689">
    <property type="component" value="Unassembled WGS sequence"/>
</dbReference>
<dbReference type="InterPro" id="IPR015867">
    <property type="entry name" value="N-reg_PII/ATP_PRibTrfase_C"/>
</dbReference>
<evidence type="ECO:0000313" key="1">
    <source>
        <dbReference type="EMBL" id="MBK8523836.1"/>
    </source>
</evidence>
<dbReference type="SUPFAM" id="SSF54913">
    <property type="entry name" value="GlnB-like"/>
    <property type="match status" value="1"/>
</dbReference>
<evidence type="ECO:0000313" key="2">
    <source>
        <dbReference type="Proteomes" id="UP000886689"/>
    </source>
</evidence>
<dbReference type="EMBL" id="JADJUC010000005">
    <property type="protein sequence ID" value="MBK8523836.1"/>
    <property type="molecule type" value="Genomic_DNA"/>
</dbReference>
<evidence type="ECO:0008006" key="3">
    <source>
        <dbReference type="Google" id="ProtNLM"/>
    </source>
</evidence>
<reference evidence="1" key="1">
    <citation type="submission" date="2020-10" db="EMBL/GenBank/DDBJ databases">
        <title>Connecting structure to function with the recovery of over 1000 high-quality activated sludge metagenome-assembled genomes encoding full-length rRNA genes using long-read sequencing.</title>
        <authorList>
            <person name="Singleton C.M."/>
            <person name="Petriglieri F."/>
            <person name="Kristensen J.M."/>
            <person name="Kirkegaard R.H."/>
            <person name="Michaelsen T.Y."/>
            <person name="Andersen M.H."/>
            <person name="Karst S.M."/>
            <person name="Dueholm M.S."/>
            <person name="Nielsen P.H."/>
            <person name="Albertsen M."/>
        </authorList>
    </citation>
    <scope>NUCLEOTIDE SEQUENCE</scope>
    <source>
        <strain evidence="1">Hirt_18-Q3-R61-65_BATAC.395</strain>
    </source>
</reference>
<organism evidence="1 2">
    <name type="scientific">Candidatus Proximibacter danicus</name>
    <dbReference type="NCBI Taxonomy" id="2954365"/>
    <lineage>
        <taxon>Bacteria</taxon>
        <taxon>Pseudomonadati</taxon>
        <taxon>Pseudomonadota</taxon>
        <taxon>Betaproteobacteria</taxon>
        <taxon>Candidatus Proximibacter</taxon>
    </lineage>
</organism>